<evidence type="ECO:0000313" key="2">
    <source>
        <dbReference type="Proteomes" id="UP000034364"/>
    </source>
</evidence>
<sequence>MKNELNKKWEWAKSGQVLVDAAFGWPLLALKTGKNMVEGKKLAAAVGAAALVIGAAL</sequence>
<evidence type="ECO:0000313" key="1">
    <source>
        <dbReference type="EMBL" id="KKU64426.1"/>
    </source>
</evidence>
<gene>
    <name evidence="1" type="ORF">UX87_C0008G0024</name>
</gene>
<organism evidence="1 2">
    <name type="scientific">Candidatus Amesbacteria bacterium GW2011_GWA1_47_16</name>
    <dbReference type="NCBI Taxonomy" id="1618353"/>
    <lineage>
        <taxon>Bacteria</taxon>
        <taxon>Candidatus Amesiibacteriota</taxon>
    </lineage>
</organism>
<name>A0A0G1S4X2_9BACT</name>
<proteinExistence type="predicted"/>
<protein>
    <submittedName>
        <fullName evidence="1">Uncharacterized protein</fullName>
    </submittedName>
</protein>
<dbReference type="EMBL" id="LCNV01000008">
    <property type="protein sequence ID" value="KKU64426.1"/>
    <property type="molecule type" value="Genomic_DNA"/>
</dbReference>
<reference evidence="1 2" key="1">
    <citation type="journal article" date="2015" name="Nature">
        <title>rRNA introns, odd ribosomes, and small enigmatic genomes across a large radiation of phyla.</title>
        <authorList>
            <person name="Brown C.T."/>
            <person name="Hug L.A."/>
            <person name="Thomas B.C."/>
            <person name="Sharon I."/>
            <person name="Castelle C.J."/>
            <person name="Singh A."/>
            <person name="Wilkins M.J."/>
            <person name="Williams K.H."/>
            <person name="Banfield J.F."/>
        </authorList>
    </citation>
    <scope>NUCLEOTIDE SEQUENCE [LARGE SCALE GENOMIC DNA]</scope>
</reference>
<accession>A0A0G1S4X2</accession>
<comment type="caution">
    <text evidence="1">The sequence shown here is derived from an EMBL/GenBank/DDBJ whole genome shotgun (WGS) entry which is preliminary data.</text>
</comment>
<dbReference type="AlphaFoldDB" id="A0A0G1S4X2"/>
<dbReference type="Proteomes" id="UP000034364">
    <property type="component" value="Unassembled WGS sequence"/>
</dbReference>